<dbReference type="EMBL" id="JACYFG010000006">
    <property type="protein sequence ID" value="MBD5778956.1"/>
    <property type="molecule type" value="Genomic_DNA"/>
</dbReference>
<evidence type="ECO:0000313" key="3">
    <source>
        <dbReference type="Proteomes" id="UP000622317"/>
    </source>
</evidence>
<dbReference type="PANTHER" id="PTHR34821">
    <property type="entry name" value="INNER MEMBRANE PROTEIN YDCZ"/>
    <property type="match status" value="1"/>
</dbReference>
<gene>
    <name evidence="2" type="ORF">IEN85_05585</name>
</gene>
<feature type="transmembrane region" description="Helical" evidence="1">
    <location>
        <begin position="71"/>
        <end position="92"/>
    </location>
</feature>
<feature type="transmembrane region" description="Helical" evidence="1">
    <location>
        <begin position="133"/>
        <end position="149"/>
    </location>
</feature>
<dbReference type="RefSeq" id="WP_191616081.1">
    <property type="nucleotide sequence ID" value="NZ_JACYFG010000006.1"/>
</dbReference>
<keyword evidence="1" id="KW-1133">Transmembrane helix</keyword>
<dbReference type="AlphaFoldDB" id="A0A927F820"/>
<feature type="transmembrane region" description="Helical" evidence="1">
    <location>
        <begin position="34"/>
        <end position="55"/>
    </location>
</feature>
<protein>
    <submittedName>
        <fullName evidence="2">DMT family transporter</fullName>
    </submittedName>
</protein>
<keyword evidence="1" id="KW-0472">Membrane</keyword>
<dbReference type="Pfam" id="PF04657">
    <property type="entry name" value="DMT_YdcZ"/>
    <property type="match status" value="1"/>
</dbReference>
<sequence>MHATQLALISLAAGMAISIQSALSGQLSQRLSNPLLASAAVYLIGFLGIAAYLATHRSQLPPREILSQVPAYLWIAGGLISAIALSCVYRVMPHFGVASTLLFVICGQLLIAALVSHFAWFGMPAAPLTPSRLFSLLLVVAGAALYNHQPTA</sequence>
<reference evidence="2" key="1">
    <citation type="submission" date="2020-09" db="EMBL/GenBank/DDBJ databases">
        <title>Pelagicoccus enzymogenes sp. nov. with an EPS production, isolated from marine sediment.</title>
        <authorList>
            <person name="Feng X."/>
        </authorList>
    </citation>
    <scope>NUCLEOTIDE SEQUENCE</scope>
    <source>
        <strain evidence="2">NFK12</strain>
    </source>
</reference>
<comment type="caution">
    <text evidence="2">The sequence shown here is derived from an EMBL/GenBank/DDBJ whole genome shotgun (WGS) entry which is preliminary data.</text>
</comment>
<evidence type="ECO:0000256" key="1">
    <source>
        <dbReference type="SAM" id="Phobius"/>
    </source>
</evidence>
<keyword evidence="3" id="KW-1185">Reference proteome</keyword>
<dbReference type="InterPro" id="IPR006750">
    <property type="entry name" value="YdcZ"/>
</dbReference>
<feature type="transmembrane region" description="Helical" evidence="1">
    <location>
        <begin position="98"/>
        <end position="121"/>
    </location>
</feature>
<evidence type="ECO:0000313" key="2">
    <source>
        <dbReference type="EMBL" id="MBD5778956.1"/>
    </source>
</evidence>
<dbReference type="GO" id="GO:0005886">
    <property type="term" value="C:plasma membrane"/>
    <property type="evidence" value="ECO:0007669"/>
    <property type="project" value="TreeGrafter"/>
</dbReference>
<accession>A0A927F820</accession>
<keyword evidence="1" id="KW-0812">Transmembrane</keyword>
<proteinExistence type="predicted"/>
<organism evidence="2 3">
    <name type="scientific">Pelagicoccus enzymogenes</name>
    <dbReference type="NCBI Taxonomy" id="2773457"/>
    <lineage>
        <taxon>Bacteria</taxon>
        <taxon>Pseudomonadati</taxon>
        <taxon>Verrucomicrobiota</taxon>
        <taxon>Opitutia</taxon>
        <taxon>Puniceicoccales</taxon>
        <taxon>Pelagicoccaceae</taxon>
        <taxon>Pelagicoccus</taxon>
    </lineage>
</organism>
<dbReference type="Proteomes" id="UP000622317">
    <property type="component" value="Unassembled WGS sequence"/>
</dbReference>
<dbReference type="PANTHER" id="PTHR34821:SF2">
    <property type="entry name" value="INNER MEMBRANE PROTEIN YDCZ"/>
    <property type="match status" value="1"/>
</dbReference>
<name>A0A927F820_9BACT</name>